<accession>A0ABP0E4N3</accession>
<feature type="region of interest" description="Disordered" evidence="1">
    <location>
        <begin position="1"/>
        <end position="29"/>
    </location>
</feature>
<feature type="region of interest" description="Disordered" evidence="1">
    <location>
        <begin position="83"/>
        <end position="107"/>
    </location>
</feature>
<comment type="caution">
    <text evidence="2">The sequence shown here is derived from an EMBL/GenBank/DDBJ whole genome shotgun (WGS) entry which is preliminary data.</text>
</comment>
<keyword evidence="3" id="KW-1185">Reference proteome</keyword>
<sequence>MKGSEKARASRQVTEALRLRSGPEPNKPALGKVLVWRENIANSKPGWQGLLQVRAVDKEDVTIDFGNGDEGTFRSTAVRFYNSPGPDDTDETHRTVDTPPISAVDNPRAPFWRGSLEDARTEICGPAPIAPDPKSFMKANRRGSRPTSENSWAADKLTIAEKRELAIADHKYQDEQHRYFLRETSFSEGLTLVEERIARSVTSEIMMMLGDRNVKDSIAYLYEVFGPD</sequence>
<proteinExistence type="predicted"/>
<evidence type="ECO:0000313" key="2">
    <source>
        <dbReference type="EMBL" id="CAK7275069.1"/>
    </source>
</evidence>
<organism evidence="2 3">
    <name type="scientific">Sporothrix epigloea</name>
    <dbReference type="NCBI Taxonomy" id="1892477"/>
    <lineage>
        <taxon>Eukaryota</taxon>
        <taxon>Fungi</taxon>
        <taxon>Dikarya</taxon>
        <taxon>Ascomycota</taxon>
        <taxon>Pezizomycotina</taxon>
        <taxon>Sordariomycetes</taxon>
        <taxon>Sordariomycetidae</taxon>
        <taxon>Ophiostomatales</taxon>
        <taxon>Ophiostomataceae</taxon>
        <taxon>Sporothrix</taxon>
    </lineage>
</organism>
<dbReference type="Proteomes" id="UP001642502">
    <property type="component" value="Unassembled WGS sequence"/>
</dbReference>
<reference evidence="2 3" key="1">
    <citation type="submission" date="2024-01" db="EMBL/GenBank/DDBJ databases">
        <authorList>
            <person name="Allen C."/>
            <person name="Tagirdzhanova G."/>
        </authorList>
    </citation>
    <scope>NUCLEOTIDE SEQUENCE [LARGE SCALE GENOMIC DNA]</scope>
    <source>
        <strain evidence="2 3">CBS 119000</strain>
    </source>
</reference>
<feature type="region of interest" description="Disordered" evidence="1">
    <location>
        <begin position="126"/>
        <end position="150"/>
    </location>
</feature>
<evidence type="ECO:0000313" key="3">
    <source>
        <dbReference type="Proteomes" id="UP001642502"/>
    </source>
</evidence>
<protein>
    <submittedName>
        <fullName evidence="2">Uncharacterized protein</fullName>
    </submittedName>
</protein>
<gene>
    <name evidence="2" type="ORF">SEPCBS119000_006493</name>
</gene>
<name>A0ABP0E4N3_9PEZI</name>
<evidence type="ECO:0000256" key="1">
    <source>
        <dbReference type="SAM" id="MobiDB-lite"/>
    </source>
</evidence>
<dbReference type="EMBL" id="CAWUON010000176">
    <property type="protein sequence ID" value="CAK7275069.1"/>
    <property type="molecule type" value="Genomic_DNA"/>
</dbReference>